<keyword evidence="4" id="KW-1185">Reference proteome</keyword>
<dbReference type="SUPFAM" id="SSF53649">
    <property type="entry name" value="Alkaline phosphatase-like"/>
    <property type="match status" value="1"/>
</dbReference>
<evidence type="ECO:0000313" key="3">
    <source>
        <dbReference type="EMBL" id="MBB6646608.1"/>
    </source>
</evidence>
<dbReference type="InterPro" id="IPR052701">
    <property type="entry name" value="GAG_Ulvan_Degrading_Sulfatases"/>
</dbReference>
<organism evidence="3 4">
    <name type="scientific">Halobellus ruber</name>
    <dbReference type="NCBI Taxonomy" id="2761102"/>
    <lineage>
        <taxon>Archaea</taxon>
        <taxon>Methanobacteriati</taxon>
        <taxon>Methanobacteriota</taxon>
        <taxon>Stenosarchaea group</taxon>
        <taxon>Halobacteria</taxon>
        <taxon>Halobacteriales</taxon>
        <taxon>Haloferacaceae</taxon>
        <taxon>Halobellus</taxon>
    </lineage>
</organism>
<accession>A0A7J9SIQ5</accession>
<evidence type="ECO:0000313" key="4">
    <source>
        <dbReference type="Proteomes" id="UP000546257"/>
    </source>
</evidence>
<comment type="caution">
    <text evidence="3">The sequence shown here is derived from an EMBL/GenBank/DDBJ whole genome shotgun (WGS) entry which is preliminary data.</text>
</comment>
<gene>
    <name evidence="3" type="ORF">H5V44_09965</name>
</gene>
<evidence type="ECO:0000259" key="2">
    <source>
        <dbReference type="Pfam" id="PF00884"/>
    </source>
</evidence>
<dbReference type="EMBL" id="JACKXD010000003">
    <property type="protein sequence ID" value="MBB6646608.1"/>
    <property type="molecule type" value="Genomic_DNA"/>
</dbReference>
<dbReference type="CDD" id="cd16148">
    <property type="entry name" value="sulfatase_like"/>
    <property type="match status" value="1"/>
</dbReference>
<dbReference type="InterPro" id="IPR017850">
    <property type="entry name" value="Alkaline_phosphatase_core_sf"/>
</dbReference>
<name>A0A7J9SIQ5_9EURY</name>
<dbReference type="Proteomes" id="UP000546257">
    <property type="component" value="Unassembled WGS sequence"/>
</dbReference>
<protein>
    <submittedName>
        <fullName evidence="3">Sulfatase</fullName>
    </submittedName>
</protein>
<reference evidence="3 4" key="1">
    <citation type="submission" date="2020-08" db="EMBL/GenBank/DDBJ databases">
        <authorList>
            <person name="Seo M.-J."/>
        </authorList>
    </citation>
    <scope>NUCLEOTIDE SEQUENCE [LARGE SCALE GENOMIC DNA]</scope>
    <source>
        <strain evidence="3 4">MBLA0160</strain>
    </source>
</reference>
<dbReference type="PANTHER" id="PTHR43751:SF3">
    <property type="entry name" value="SULFATASE N-TERMINAL DOMAIN-CONTAINING PROTEIN"/>
    <property type="match status" value="1"/>
</dbReference>
<feature type="domain" description="Sulfatase N-terminal" evidence="2">
    <location>
        <begin position="5"/>
        <end position="349"/>
    </location>
</feature>
<dbReference type="AlphaFoldDB" id="A0A7J9SIQ5"/>
<dbReference type="Pfam" id="PF00884">
    <property type="entry name" value="Sulfatase"/>
    <property type="match status" value="1"/>
</dbReference>
<feature type="region of interest" description="Disordered" evidence="1">
    <location>
        <begin position="470"/>
        <end position="489"/>
    </location>
</feature>
<proteinExistence type="predicted"/>
<evidence type="ECO:0000256" key="1">
    <source>
        <dbReference type="SAM" id="MobiDB-lite"/>
    </source>
</evidence>
<dbReference type="Gene3D" id="3.40.720.10">
    <property type="entry name" value="Alkaline Phosphatase, subunit A"/>
    <property type="match status" value="1"/>
</dbReference>
<dbReference type="InterPro" id="IPR000917">
    <property type="entry name" value="Sulfatase_N"/>
</dbReference>
<sequence>MEEKSNVVLVVMDTARADFVDTQYAEKPVTPNISEIAEEGSSFSSVYSTAPWTLPSHASLLTGTYPSTHCAHAGHKLLDSEHTMLQEVLAGSGYETVGVSNNVWVGPSFGFESGFEKFIKGWELLQSGTDLGGIGLTTNGREQIISIAKNIFRGNPFKNFINAVFARYYMDRELDNGAHRTNRRINSWLGSREDSKPFFLFINYLEPHLEYRPPKEYAKKFLPETVSYQQAMNVNQNAWEYVTEQVDHSKKDFKILKSLYAAETAYLDSKIGDLIAILKENDEWDETVFILLGDHGENIGEHNLMDHQYCLYDTLMNVPLVTNKEQFGDSVKSDELIQLVDIAPTILDEVDIGAHNFRDQIQGYSLHNSDFGRKFVIGEYAAPQPSRDAIEERVGDPHGIMDRFDRSIRCIRNNEFKYIRGSDGETELYNIKSDPGESQNVSNEYPEMCEQLEQQLDHWLDSINKRNVSGEVSMGKSTQQRLEDLGYLQ</sequence>
<dbReference type="PANTHER" id="PTHR43751">
    <property type="entry name" value="SULFATASE"/>
    <property type="match status" value="1"/>
</dbReference>